<organism evidence="3 4">
    <name type="scientific">Schizopora paradoxa</name>
    <dbReference type="NCBI Taxonomy" id="27342"/>
    <lineage>
        <taxon>Eukaryota</taxon>
        <taxon>Fungi</taxon>
        <taxon>Dikarya</taxon>
        <taxon>Basidiomycota</taxon>
        <taxon>Agaricomycotina</taxon>
        <taxon>Agaricomycetes</taxon>
        <taxon>Hymenochaetales</taxon>
        <taxon>Schizoporaceae</taxon>
        <taxon>Schizopora</taxon>
    </lineage>
</organism>
<dbReference type="EMBL" id="KQ085951">
    <property type="protein sequence ID" value="KLO13978.1"/>
    <property type="molecule type" value="Genomic_DNA"/>
</dbReference>
<protein>
    <recommendedName>
        <fullName evidence="2">Polysaccharide lyase 14 domain-containing protein</fullName>
    </recommendedName>
</protein>
<dbReference type="Proteomes" id="UP000053477">
    <property type="component" value="Unassembled WGS sequence"/>
</dbReference>
<evidence type="ECO:0000256" key="1">
    <source>
        <dbReference type="SAM" id="SignalP"/>
    </source>
</evidence>
<proteinExistence type="predicted"/>
<keyword evidence="1" id="KW-0732">Signal</keyword>
<dbReference type="PANTHER" id="PTHR40124">
    <property type="match status" value="1"/>
</dbReference>
<sequence>MLFRSILTALCGLAALATVSVNAVQQASSSDLQDWLFPTFHTYSSGFTTASGVAVDGISNVALSDSALNVIKVTSGLTHNVVQQNGKTAWQAIYPQGSWNPSNTPKGGFGLYVNGTDDFKAAVAGGANQVLFGYSIMFQDGFEWNMGGKIPGGYGGVGSFAYECSGGRQDNREECFDLRLMWRTNGEGELYTYLPLTDENAAAQLVVPPLTIENTDYGFSVGRGSFNFTAGEWFTITERILLNDPDSYNGQVRIWINGQSVIELEGVSMRNSTDSVVMGMHFQTFFGGSTSDWASPINQSAWFADVSGAIVDSTS</sequence>
<dbReference type="STRING" id="27342.A0A0H2RX49"/>
<evidence type="ECO:0000313" key="4">
    <source>
        <dbReference type="Proteomes" id="UP000053477"/>
    </source>
</evidence>
<evidence type="ECO:0000313" key="3">
    <source>
        <dbReference type="EMBL" id="KLO13978.1"/>
    </source>
</evidence>
<dbReference type="AlphaFoldDB" id="A0A0H2RX49"/>
<dbReference type="OrthoDB" id="3337916at2759"/>
<accession>A0A0H2RX49</accession>
<feature type="domain" description="Polysaccharide lyase 14" evidence="2">
    <location>
        <begin position="84"/>
        <end position="306"/>
    </location>
</feature>
<dbReference type="Gene3D" id="2.60.120.200">
    <property type="match status" value="1"/>
</dbReference>
<gene>
    <name evidence="3" type="ORF">SCHPADRAFT_339340</name>
</gene>
<dbReference type="PANTHER" id="PTHR40124:SF1">
    <property type="entry name" value="DISAGGREGATASE RELATED REPEAT PROTEIN"/>
    <property type="match status" value="1"/>
</dbReference>
<dbReference type="Pfam" id="PF21294">
    <property type="entry name" value="Polysacc_lyase_14"/>
    <property type="match status" value="1"/>
</dbReference>
<reference evidence="3 4" key="1">
    <citation type="submission" date="2015-04" db="EMBL/GenBank/DDBJ databases">
        <title>Complete genome sequence of Schizopora paradoxa KUC8140, a cosmopolitan wood degrader in East Asia.</title>
        <authorList>
            <consortium name="DOE Joint Genome Institute"/>
            <person name="Min B."/>
            <person name="Park H."/>
            <person name="Jang Y."/>
            <person name="Kim J.-J."/>
            <person name="Kim K.H."/>
            <person name="Pangilinan J."/>
            <person name="Lipzen A."/>
            <person name="Riley R."/>
            <person name="Grigoriev I.V."/>
            <person name="Spatafora J.W."/>
            <person name="Choi I.-G."/>
        </authorList>
    </citation>
    <scope>NUCLEOTIDE SEQUENCE [LARGE SCALE GENOMIC DNA]</scope>
    <source>
        <strain evidence="3 4">KUC8140</strain>
    </source>
</reference>
<feature type="signal peptide" evidence="1">
    <location>
        <begin position="1"/>
        <end position="23"/>
    </location>
</feature>
<keyword evidence="4" id="KW-1185">Reference proteome</keyword>
<name>A0A0H2RX49_9AGAM</name>
<evidence type="ECO:0000259" key="2">
    <source>
        <dbReference type="Pfam" id="PF21294"/>
    </source>
</evidence>
<dbReference type="InterPro" id="IPR048958">
    <property type="entry name" value="Polysacc_lyase_14"/>
</dbReference>
<dbReference type="InParanoid" id="A0A0H2RX49"/>
<feature type="chain" id="PRO_5005202199" description="Polysaccharide lyase 14 domain-containing protein" evidence="1">
    <location>
        <begin position="24"/>
        <end position="315"/>
    </location>
</feature>